<evidence type="ECO:0000313" key="1">
    <source>
        <dbReference type="EMBL" id="RMC07475.1"/>
    </source>
</evidence>
<organism evidence="1 2">
    <name type="scientific">Hirundo rustica rustica</name>
    <dbReference type="NCBI Taxonomy" id="333673"/>
    <lineage>
        <taxon>Eukaryota</taxon>
        <taxon>Metazoa</taxon>
        <taxon>Chordata</taxon>
        <taxon>Craniata</taxon>
        <taxon>Vertebrata</taxon>
        <taxon>Euteleostomi</taxon>
        <taxon>Archelosauria</taxon>
        <taxon>Archosauria</taxon>
        <taxon>Dinosauria</taxon>
        <taxon>Saurischia</taxon>
        <taxon>Theropoda</taxon>
        <taxon>Coelurosauria</taxon>
        <taxon>Aves</taxon>
        <taxon>Neognathae</taxon>
        <taxon>Neoaves</taxon>
        <taxon>Telluraves</taxon>
        <taxon>Australaves</taxon>
        <taxon>Passeriformes</taxon>
        <taxon>Sylvioidea</taxon>
        <taxon>Hirundinidae</taxon>
        <taxon>Hirundo</taxon>
    </lineage>
</organism>
<accession>A0A3M0K2J1</accession>
<name>A0A3M0K2J1_HIRRU</name>
<sequence>MKFNKAKGKGPCTWVRVIPRKTQRMGREWIESRPEDKDLGVLVDEKLNMTQPCALTAQRLNLILGCIQSSVAHRVKERILRLYSTLVACTIP</sequence>
<dbReference type="OrthoDB" id="8939918at2759"/>
<dbReference type="EMBL" id="QRBI01000120">
    <property type="protein sequence ID" value="RMC07475.1"/>
    <property type="molecule type" value="Genomic_DNA"/>
</dbReference>
<gene>
    <name evidence="1" type="ORF">DUI87_16948</name>
</gene>
<dbReference type="PANTHER" id="PTHR33332">
    <property type="entry name" value="REVERSE TRANSCRIPTASE DOMAIN-CONTAINING PROTEIN"/>
    <property type="match status" value="1"/>
</dbReference>
<dbReference type="Proteomes" id="UP000269221">
    <property type="component" value="Unassembled WGS sequence"/>
</dbReference>
<keyword evidence="2" id="KW-1185">Reference proteome</keyword>
<dbReference type="STRING" id="333673.A0A3M0K2J1"/>
<protein>
    <submittedName>
        <fullName evidence="1">Uncharacterized protein</fullName>
    </submittedName>
</protein>
<proteinExistence type="predicted"/>
<dbReference type="AlphaFoldDB" id="A0A3M0K2J1"/>
<reference evidence="1 2" key="1">
    <citation type="submission" date="2018-07" db="EMBL/GenBank/DDBJ databases">
        <title>A high quality draft genome assembly of the barn swallow (H. rustica rustica).</title>
        <authorList>
            <person name="Formenti G."/>
            <person name="Chiara M."/>
            <person name="Poveda L."/>
            <person name="Francoijs K.-J."/>
            <person name="Bonisoli-Alquati A."/>
            <person name="Canova L."/>
            <person name="Gianfranceschi L."/>
            <person name="Horner D.S."/>
            <person name="Saino N."/>
        </authorList>
    </citation>
    <scope>NUCLEOTIDE SEQUENCE [LARGE SCALE GENOMIC DNA]</scope>
    <source>
        <strain evidence="1">Chelidonia</strain>
        <tissue evidence="1">Blood</tissue>
    </source>
</reference>
<comment type="caution">
    <text evidence="1">The sequence shown here is derived from an EMBL/GenBank/DDBJ whole genome shotgun (WGS) entry which is preliminary data.</text>
</comment>
<evidence type="ECO:0000313" key="2">
    <source>
        <dbReference type="Proteomes" id="UP000269221"/>
    </source>
</evidence>